<dbReference type="AlphaFoldDB" id="R7V4G1"/>
<dbReference type="EnsemblMetazoa" id="CapteT48118">
    <property type="protein sequence ID" value="CapteP48118"/>
    <property type="gene ID" value="CapteG48118"/>
</dbReference>
<dbReference type="HOGENOM" id="CLU_030066_5_1_1"/>
<dbReference type="Proteomes" id="UP000014760">
    <property type="component" value="Unassembled WGS sequence"/>
</dbReference>
<dbReference type="PANTHER" id="PTHR24543:SF325">
    <property type="entry name" value="F5_8 TYPE C DOMAIN-CONTAINING PROTEIN"/>
    <property type="match status" value="1"/>
</dbReference>
<dbReference type="OrthoDB" id="6161136at2759"/>
<evidence type="ECO:0000313" key="3">
    <source>
        <dbReference type="EnsemblMetazoa" id="CapteP48118"/>
    </source>
</evidence>
<keyword evidence="4" id="KW-1185">Reference proteome</keyword>
<accession>R7V4G1</accession>
<dbReference type="OMA" id="SSWCGVT"/>
<dbReference type="EMBL" id="KB295285">
    <property type="protein sequence ID" value="ELU13357.1"/>
    <property type="molecule type" value="Genomic_DNA"/>
</dbReference>
<evidence type="ECO:0000313" key="2">
    <source>
        <dbReference type="EMBL" id="ELU13357.1"/>
    </source>
</evidence>
<evidence type="ECO:0000259" key="1">
    <source>
        <dbReference type="PROSITE" id="PS50022"/>
    </source>
</evidence>
<dbReference type="Pfam" id="PF00754">
    <property type="entry name" value="F5_F8_type_C"/>
    <property type="match status" value="1"/>
</dbReference>
<feature type="non-terminal residue" evidence="2">
    <location>
        <position position="101"/>
    </location>
</feature>
<sequence>WLQVDLGYARQIFAIDTMGYRYAPMYVKTYRIKHSWDGNTWMWYGNDALHVRMMTWIFQGNTDNIGVARNYFDSPVEARFVRIYPSDFQSNICTRWELYTC</sequence>
<gene>
    <name evidence="2" type="ORF">CAPTEDRAFT_48118</name>
</gene>
<reference evidence="3" key="3">
    <citation type="submission" date="2015-06" db="UniProtKB">
        <authorList>
            <consortium name="EnsemblMetazoa"/>
        </authorList>
    </citation>
    <scope>IDENTIFICATION</scope>
</reference>
<organism evidence="2">
    <name type="scientific">Capitella teleta</name>
    <name type="common">Polychaete worm</name>
    <dbReference type="NCBI Taxonomy" id="283909"/>
    <lineage>
        <taxon>Eukaryota</taxon>
        <taxon>Metazoa</taxon>
        <taxon>Spiralia</taxon>
        <taxon>Lophotrochozoa</taxon>
        <taxon>Annelida</taxon>
        <taxon>Polychaeta</taxon>
        <taxon>Sedentaria</taxon>
        <taxon>Scolecida</taxon>
        <taxon>Capitellidae</taxon>
        <taxon>Capitella</taxon>
    </lineage>
</organism>
<dbReference type="STRING" id="283909.R7V4G1"/>
<dbReference type="EMBL" id="AMQN01005167">
    <property type="status" value="NOT_ANNOTATED_CDS"/>
    <property type="molecule type" value="Genomic_DNA"/>
</dbReference>
<dbReference type="Gene3D" id="2.60.120.260">
    <property type="entry name" value="Galactose-binding domain-like"/>
    <property type="match status" value="1"/>
</dbReference>
<proteinExistence type="predicted"/>
<evidence type="ECO:0000313" key="4">
    <source>
        <dbReference type="Proteomes" id="UP000014760"/>
    </source>
</evidence>
<reference evidence="2 4" key="2">
    <citation type="journal article" date="2013" name="Nature">
        <title>Insights into bilaterian evolution from three spiralian genomes.</title>
        <authorList>
            <person name="Simakov O."/>
            <person name="Marletaz F."/>
            <person name="Cho S.J."/>
            <person name="Edsinger-Gonzales E."/>
            <person name="Havlak P."/>
            <person name="Hellsten U."/>
            <person name="Kuo D.H."/>
            <person name="Larsson T."/>
            <person name="Lv J."/>
            <person name="Arendt D."/>
            <person name="Savage R."/>
            <person name="Osoegawa K."/>
            <person name="de Jong P."/>
            <person name="Grimwood J."/>
            <person name="Chapman J.A."/>
            <person name="Shapiro H."/>
            <person name="Aerts A."/>
            <person name="Otillar R.P."/>
            <person name="Terry A.Y."/>
            <person name="Boore J.L."/>
            <person name="Grigoriev I.V."/>
            <person name="Lindberg D.R."/>
            <person name="Seaver E.C."/>
            <person name="Weisblat D.A."/>
            <person name="Putnam N.H."/>
            <person name="Rokhsar D.S."/>
        </authorList>
    </citation>
    <scope>NUCLEOTIDE SEQUENCE</scope>
    <source>
        <strain evidence="2 4">I ESC-2004</strain>
    </source>
</reference>
<dbReference type="PROSITE" id="PS50022">
    <property type="entry name" value="FA58C_3"/>
    <property type="match status" value="1"/>
</dbReference>
<feature type="domain" description="F5/8 type C" evidence="1">
    <location>
        <begin position="1"/>
        <end position="101"/>
    </location>
</feature>
<protein>
    <recommendedName>
        <fullName evidence="1">F5/8 type C domain-containing protein</fullName>
    </recommendedName>
</protein>
<name>R7V4G1_CAPTE</name>
<dbReference type="SUPFAM" id="SSF49785">
    <property type="entry name" value="Galactose-binding domain-like"/>
    <property type="match status" value="1"/>
</dbReference>
<reference evidence="4" key="1">
    <citation type="submission" date="2012-12" db="EMBL/GenBank/DDBJ databases">
        <authorList>
            <person name="Hellsten U."/>
            <person name="Grimwood J."/>
            <person name="Chapman J.A."/>
            <person name="Shapiro H."/>
            <person name="Aerts A."/>
            <person name="Otillar R.P."/>
            <person name="Terry A.Y."/>
            <person name="Boore J.L."/>
            <person name="Simakov O."/>
            <person name="Marletaz F."/>
            <person name="Cho S.-J."/>
            <person name="Edsinger-Gonzales E."/>
            <person name="Havlak P."/>
            <person name="Kuo D.-H."/>
            <person name="Larsson T."/>
            <person name="Lv J."/>
            <person name="Arendt D."/>
            <person name="Savage R."/>
            <person name="Osoegawa K."/>
            <person name="de Jong P."/>
            <person name="Lindberg D.R."/>
            <person name="Seaver E.C."/>
            <person name="Weisblat D.A."/>
            <person name="Putnam N.H."/>
            <person name="Grigoriev I.V."/>
            <person name="Rokhsar D.S."/>
        </authorList>
    </citation>
    <scope>NUCLEOTIDE SEQUENCE</scope>
    <source>
        <strain evidence="4">I ESC-2004</strain>
    </source>
</reference>
<dbReference type="InterPro" id="IPR000421">
    <property type="entry name" value="FA58C"/>
</dbReference>
<dbReference type="PANTHER" id="PTHR24543">
    <property type="entry name" value="MULTICOPPER OXIDASE-RELATED"/>
    <property type="match status" value="1"/>
</dbReference>
<feature type="non-terminal residue" evidence="2">
    <location>
        <position position="1"/>
    </location>
</feature>
<dbReference type="InterPro" id="IPR008979">
    <property type="entry name" value="Galactose-bd-like_sf"/>
</dbReference>